<reference evidence="1" key="1">
    <citation type="submission" date="2021-01" db="EMBL/GenBank/DDBJ databases">
        <authorList>
            <consortium name="Genoscope - CEA"/>
            <person name="William W."/>
        </authorList>
    </citation>
    <scope>NUCLEOTIDE SEQUENCE</scope>
</reference>
<organism evidence="1">
    <name type="scientific">Brassica napus</name>
    <name type="common">Rape</name>
    <dbReference type="NCBI Taxonomy" id="3708"/>
    <lineage>
        <taxon>Eukaryota</taxon>
        <taxon>Viridiplantae</taxon>
        <taxon>Streptophyta</taxon>
        <taxon>Embryophyta</taxon>
        <taxon>Tracheophyta</taxon>
        <taxon>Spermatophyta</taxon>
        <taxon>Magnoliopsida</taxon>
        <taxon>eudicotyledons</taxon>
        <taxon>Gunneridae</taxon>
        <taxon>Pentapetalae</taxon>
        <taxon>rosids</taxon>
        <taxon>malvids</taxon>
        <taxon>Brassicales</taxon>
        <taxon>Brassicaceae</taxon>
        <taxon>Brassiceae</taxon>
        <taxon>Brassica</taxon>
    </lineage>
</organism>
<sequence length="34" mass="3829">MIKLGPLDFTKRGKHTRVNSVSIGIVSFKQLSNR</sequence>
<dbReference type="Proteomes" id="UP001295469">
    <property type="component" value="Chromosome A01"/>
</dbReference>
<gene>
    <name evidence="1" type="ORF">DARMORV10_A01P01420.1</name>
</gene>
<dbReference type="AlphaFoldDB" id="A0A816XHV7"/>
<evidence type="ECO:0000313" key="1">
    <source>
        <dbReference type="EMBL" id="CAF2146405.1"/>
    </source>
</evidence>
<accession>A0A816XHV7</accession>
<proteinExistence type="predicted"/>
<name>A0A816XHV7_BRANA</name>
<protein>
    <submittedName>
        <fullName evidence="1">(rape) hypothetical protein</fullName>
    </submittedName>
</protein>
<dbReference type="EMBL" id="HG994355">
    <property type="protein sequence ID" value="CAF2146405.1"/>
    <property type="molecule type" value="Genomic_DNA"/>
</dbReference>